<gene>
    <name evidence="2" type="ORF">SAMN05421638_2197</name>
</gene>
<evidence type="ECO:0000313" key="3">
    <source>
        <dbReference type="Proteomes" id="UP000242560"/>
    </source>
</evidence>
<keyword evidence="3" id="KW-1185">Reference proteome</keyword>
<dbReference type="AlphaFoldDB" id="A0A1I3NNN5"/>
<accession>A0A1I3NNN5</accession>
<reference evidence="3" key="1">
    <citation type="submission" date="2016-10" db="EMBL/GenBank/DDBJ databases">
        <authorList>
            <person name="Varghese N."/>
            <person name="Submissions S."/>
        </authorList>
    </citation>
    <scope>NUCLEOTIDE SEQUENCE [LARGE SCALE GENOMIC DNA]</scope>
    <source>
        <strain evidence="3">DSM 22251</strain>
    </source>
</reference>
<dbReference type="RefSeq" id="WP_089820328.1">
    <property type="nucleotide sequence ID" value="NZ_FORQ01000004.1"/>
</dbReference>
<proteinExistence type="predicted"/>
<sequence length="164" mass="19116">MKIFNTFFYILVFLALSFVLYNSLTKSNIKLDKTEIITGTYKSIHRNKPKRKGSVSYNLEIENNPKILKIIPEYTKCFNYEQFISDVKPNQNIEIKIDKNAKFLFNNIKSVVSIRVNSKEYINLNCVNKQIKEDKTKIPLILIGGIILIFLIILIQKRLGIKIN</sequence>
<dbReference type="Proteomes" id="UP000242560">
    <property type="component" value="Unassembled WGS sequence"/>
</dbReference>
<keyword evidence="1" id="KW-1133">Transmembrane helix</keyword>
<protein>
    <submittedName>
        <fullName evidence="2">Uncharacterized protein</fullName>
    </submittedName>
</protein>
<evidence type="ECO:0000313" key="2">
    <source>
        <dbReference type="EMBL" id="SFJ10933.1"/>
    </source>
</evidence>
<dbReference type="EMBL" id="FORQ01000004">
    <property type="protein sequence ID" value="SFJ10933.1"/>
    <property type="molecule type" value="Genomic_DNA"/>
</dbReference>
<evidence type="ECO:0000256" key="1">
    <source>
        <dbReference type="SAM" id="Phobius"/>
    </source>
</evidence>
<keyword evidence="1" id="KW-0472">Membrane</keyword>
<keyword evidence="1" id="KW-0812">Transmembrane</keyword>
<feature type="transmembrane region" description="Helical" evidence="1">
    <location>
        <begin position="138"/>
        <end position="155"/>
    </location>
</feature>
<name>A0A1I3NNN5_9FLAO</name>
<organism evidence="2 3">
    <name type="scientific">Kaistella treverensis</name>
    <dbReference type="NCBI Taxonomy" id="631455"/>
    <lineage>
        <taxon>Bacteria</taxon>
        <taxon>Pseudomonadati</taxon>
        <taxon>Bacteroidota</taxon>
        <taxon>Flavobacteriia</taxon>
        <taxon>Flavobacteriales</taxon>
        <taxon>Weeksellaceae</taxon>
        <taxon>Chryseobacterium group</taxon>
        <taxon>Kaistella</taxon>
    </lineage>
</organism>
<feature type="transmembrane region" description="Helical" evidence="1">
    <location>
        <begin position="6"/>
        <end position="24"/>
    </location>
</feature>